<evidence type="ECO:0000256" key="4">
    <source>
        <dbReference type="ARBA" id="ARBA00023163"/>
    </source>
</evidence>
<protein>
    <recommendedName>
        <fullName evidence="6">HTH tetR-type domain-containing protein</fullName>
    </recommendedName>
</protein>
<evidence type="ECO:0000313" key="7">
    <source>
        <dbReference type="EMBL" id="QEX20146.1"/>
    </source>
</evidence>
<keyword evidence="4" id="KW-0804">Transcription</keyword>
<reference evidence="7 8" key="1">
    <citation type="submission" date="2019-08" db="EMBL/GenBank/DDBJ databases">
        <title>Hyperibacter terrae gen. nov., sp. nov. and Hyperibacter viscosus sp. nov., two new members in the family Rhodospirillaceae isolated from the rhizosphere of Hypericum perforatum.</title>
        <authorList>
            <person name="Noviana Z."/>
        </authorList>
    </citation>
    <scope>NUCLEOTIDE SEQUENCE [LARGE SCALE GENOMIC DNA]</scope>
    <source>
        <strain evidence="7 8">R5959</strain>
    </source>
</reference>
<dbReference type="GO" id="GO:0000976">
    <property type="term" value="F:transcription cis-regulatory region binding"/>
    <property type="evidence" value="ECO:0007669"/>
    <property type="project" value="TreeGrafter"/>
</dbReference>
<dbReference type="PROSITE" id="PS50977">
    <property type="entry name" value="HTH_TETR_2"/>
    <property type="match status" value="1"/>
</dbReference>
<dbReference type="InterPro" id="IPR009057">
    <property type="entry name" value="Homeodomain-like_sf"/>
</dbReference>
<name>A0A5J6MZJ7_9PROT</name>
<dbReference type="Proteomes" id="UP000325797">
    <property type="component" value="Chromosome"/>
</dbReference>
<dbReference type="OrthoDB" id="7336460at2"/>
<keyword evidence="8" id="KW-1185">Reference proteome</keyword>
<dbReference type="InterPro" id="IPR039538">
    <property type="entry name" value="BetI_C"/>
</dbReference>
<dbReference type="Gene3D" id="1.10.357.10">
    <property type="entry name" value="Tetracycline Repressor, domain 2"/>
    <property type="match status" value="1"/>
</dbReference>
<feature type="DNA-binding region" description="H-T-H motif" evidence="5">
    <location>
        <begin position="39"/>
        <end position="58"/>
    </location>
</feature>
<evidence type="ECO:0000313" key="8">
    <source>
        <dbReference type="Proteomes" id="UP000325797"/>
    </source>
</evidence>
<proteinExistence type="predicted"/>
<dbReference type="InterPro" id="IPR001647">
    <property type="entry name" value="HTH_TetR"/>
</dbReference>
<keyword evidence="2" id="KW-0805">Transcription regulation</keyword>
<gene>
    <name evidence="7" type="ORF">FRZ61_00600</name>
</gene>
<feature type="domain" description="HTH tetR-type" evidence="6">
    <location>
        <begin position="16"/>
        <end position="76"/>
    </location>
</feature>
<dbReference type="PANTHER" id="PTHR30055:SF228">
    <property type="entry name" value="TRANSCRIPTIONAL REGULATOR-RELATED"/>
    <property type="match status" value="1"/>
</dbReference>
<sequence length="220" mass="24029">MAEAARLIRTSPQSGAATRAVILEATVGVIARQSLSGTTVERVALAAKVAPGTVILHFKRKEALLVEVLDHLANEFERARARALEGAAEDPVEALTRLIATMFDPAVSAPDKVSVWYAFWGEAGSRSTYLERVGPIDTRYHEDMVRIMGELIRRGGHEHLDAEAVATGFIGVLEYLWQEIMVEGAAFDRGLAQRTALNYLAGSFPEAFARQRRPTDTPKG</sequence>
<evidence type="ECO:0000256" key="5">
    <source>
        <dbReference type="PROSITE-ProRule" id="PRU00335"/>
    </source>
</evidence>
<evidence type="ECO:0000256" key="2">
    <source>
        <dbReference type="ARBA" id="ARBA00023015"/>
    </source>
</evidence>
<dbReference type="Pfam" id="PF00440">
    <property type="entry name" value="TetR_N"/>
    <property type="match status" value="1"/>
</dbReference>
<evidence type="ECO:0000256" key="1">
    <source>
        <dbReference type="ARBA" id="ARBA00022491"/>
    </source>
</evidence>
<dbReference type="PANTHER" id="PTHR30055">
    <property type="entry name" value="HTH-TYPE TRANSCRIPTIONAL REGULATOR RUTR"/>
    <property type="match status" value="1"/>
</dbReference>
<dbReference type="InterPro" id="IPR050109">
    <property type="entry name" value="HTH-type_TetR-like_transc_reg"/>
</dbReference>
<dbReference type="SUPFAM" id="SSF46689">
    <property type="entry name" value="Homeodomain-like"/>
    <property type="match status" value="1"/>
</dbReference>
<accession>A0A5J6MZJ7</accession>
<dbReference type="KEGG" id="hadh:FRZ61_00600"/>
<dbReference type="InterPro" id="IPR036271">
    <property type="entry name" value="Tet_transcr_reg_TetR-rel_C_sf"/>
</dbReference>
<keyword evidence="3 5" id="KW-0238">DNA-binding</keyword>
<dbReference type="Pfam" id="PF13977">
    <property type="entry name" value="TetR_C_6"/>
    <property type="match status" value="1"/>
</dbReference>
<evidence type="ECO:0000259" key="6">
    <source>
        <dbReference type="PROSITE" id="PS50977"/>
    </source>
</evidence>
<keyword evidence="1" id="KW-0678">Repressor</keyword>
<evidence type="ECO:0000256" key="3">
    <source>
        <dbReference type="ARBA" id="ARBA00023125"/>
    </source>
</evidence>
<dbReference type="EMBL" id="CP042582">
    <property type="protein sequence ID" value="QEX20146.1"/>
    <property type="molecule type" value="Genomic_DNA"/>
</dbReference>
<dbReference type="SUPFAM" id="SSF48498">
    <property type="entry name" value="Tetracyclin repressor-like, C-terminal domain"/>
    <property type="match status" value="1"/>
</dbReference>
<dbReference type="AlphaFoldDB" id="A0A5J6MZJ7"/>
<dbReference type="GO" id="GO:0003700">
    <property type="term" value="F:DNA-binding transcription factor activity"/>
    <property type="evidence" value="ECO:0007669"/>
    <property type="project" value="TreeGrafter"/>
</dbReference>
<dbReference type="RefSeq" id="WP_151114412.1">
    <property type="nucleotide sequence ID" value="NZ_CP042582.1"/>
</dbReference>
<organism evidence="7 8">
    <name type="scientific">Hypericibacter adhaerens</name>
    <dbReference type="NCBI Taxonomy" id="2602016"/>
    <lineage>
        <taxon>Bacteria</taxon>
        <taxon>Pseudomonadati</taxon>
        <taxon>Pseudomonadota</taxon>
        <taxon>Alphaproteobacteria</taxon>
        <taxon>Rhodospirillales</taxon>
        <taxon>Dongiaceae</taxon>
        <taxon>Hypericibacter</taxon>
    </lineage>
</organism>